<organism evidence="2 3">
    <name type="scientific">Glutinoglossum americanum</name>
    <dbReference type="NCBI Taxonomy" id="1670608"/>
    <lineage>
        <taxon>Eukaryota</taxon>
        <taxon>Fungi</taxon>
        <taxon>Dikarya</taxon>
        <taxon>Ascomycota</taxon>
        <taxon>Pezizomycotina</taxon>
        <taxon>Geoglossomycetes</taxon>
        <taxon>Geoglossales</taxon>
        <taxon>Geoglossaceae</taxon>
        <taxon>Glutinoglossum</taxon>
    </lineage>
</organism>
<keyword evidence="3" id="KW-1185">Reference proteome</keyword>
<proteinExistence type="predicted"/>
<dbReference type="AlphaFoldDB" id="A0A9P8L499"/>
<sequence length="313" mass="36660">MSGSVSSDGASRQLHERLIEPDSHPDSDESVSNQSTFSLTSSIANYPTENGRRYHKYHEGSYYFPNDEIENERLDLQYELLKLVFEGRHYFAPIDNPERILDIGTGTGMWCLEIAELFPKSRPLRVPNNVQFIIDDATEEDWLYSPNTFDYIHTRVMLGSFEDFREIIKKAFKYTKPGGWMESQDFMSTVYCDDDTMKDDWPFAEWTRYGDEAAMMLGRPLRIANKFKRWYKEAGFVDVHEEVFKIPLNPWPKDPHYKNIGRINELNWLDGIQAFTLGAFHHAFGWSRDEIEAYLVNVRRAIQDRSVHAYHKA</sequence>
<dbReference type="SUPFAM" id="SSF53335">
    <property type="entry name" value="S-adenosyl-L-methionine-dependent methyltransferases"/>
    <property type="match status" value="1"/>
</dbReference>
<dbReference type="OrthoDB" id="2013972at2759"/>
<evidence type="ECO:0000256" key="1">
    <source>
        <dbReference type="SAM" id="MobiDB-lite"/>
    </source>
</evidence>
<dbReference type="EMBL" id="JAGHQL010000043">
    <property type="protein sequence ID" value="KAH0542951.1"/>
    <property type="molecule type" value="Genomic_DNA"/>
</dbReference>
<dbReference type="Gene3D" id="3.40.50.150">
    <property type="entry name" value="Vaccinia Virus protein VP39"/>
    <property type="match status" value="1"/>
</dbReference>
<dbReference type="InterPro" id="IPR029063">
    <property type="entry name" value="SAM-dependent_MTases_sf"/>
</dbReference>
<reference evidence="2" key="1">
    <citation type="submission" date="2021-03" db="EMBL/GenBank/DDBJ databases">
        <title>Comparative genomics and phylogenomic investigation of the class Geoglossomycetes provide insights into ecological specialization and systematics.</title>
        <authorList>
            <person name="Melie T."/>
            <person name="Pirro S."/>
            <person name="Miller A.N."/>
            <person name="Quandt A."/>
        </authorList>
    </citation>
    <scope>NUCLEOTIDE SEQUENCE</scope>
    <source>
        <strain evidence="2">GBOQ0MN5Z8</strain>
    </source>
</reference>
<dbReference type="Pfam" id="PF13489">
    <property type="entry name" value="Methyltransf_23"/>
    <property type="match status" value="1"/>
</dbReference>
<name>A0A9P8L499_9PEZI</name>
<comment type="caution">
    <text evidence="2">The sequence shown here is derived from an EMBL/GenBank/DDBJ whole genome shotgun (WGS) entry which is preliminary data.</text>
</comment>
<evidence type="ECO:0000313" key="3">
    <source>
        <dbReference type="Proteomes" id="UP000698800"/>
    </source>
</evidence>
<feature type="compositionally biased region" description="Basic and acidic residues" evidence="1">
    <location>
        <begin position="13"/>
        <end position="27"/>
    </location>
</feature>
<accession>A0A9P8L499</accession>
<dbReference type="CDD" id="cd02440">
    <property type="entry name" value="AdoMet_MTases"/>
    <property type="match status" value="1"/>
</dbReference>
<dbReference type="GO" id="GO:0008168">
    <property type="term" value="F:methyltransferase activity"/>
    <property type="evidence" value="ECO:0007669"/>
    <property type="project" value="TreeGrafter"/>
</dbReference>
<protein>
    <recommendedName>
        <fullName evidence="4">Methyltransferase</fullName>
    </recommendedName>
</protein>
<dbReference type="PANTHER" id="PTHR43591">
    <property type="entry name" value="METHYLTRANSFERASE"/>
    <property type="match status" value="1"/>
</dbReference>
<feature type="compositionally biased region" description="Polar residues" evidence="1">
    <location>
        <begin position="30"/>
        <end position="42"/>
    </location>
</feature>
<evidence type="ECO:0008006" key="4">
    <source>
        <dbReference type="Google" id="ProtNLM"/>
    </source>
</evidence>
<dbReference type="PANTHER" id="PTHR43591:SF10">
    <property type="entry name" value="ABC TRANSMEMBRANE TYPE-1 DOMAIN-CONTAINING PROTEIN-RELATED"/>
    <property type="match status" value="1"/>
</dbReference>
<evidence type="ECO:0000313" key="2">
    <source>
        <dbReference type="EMBL" id="KAH0542951.1"/>
    </source>
</evidence>
<gene>
    <name evidence="2" type="ORF">FGG08_002720</name>
</gene>
<feature type="region of interest" description="Disordered" evidence="1">
    <location>
        <begin position="1"/>
        <end position="42"/>
    </location>
</feature>
<feature type="compositionally biased region" description="Polar residues" evidence="1">
    <location>
        <begin position="1"/>
        <end position="10"/>
    </location>
</feature>
<dbReference type="Proteomes" id="UP000698800">
    <property type="component" value="Unassembled WGS sequence"/>
</dbReference>